<evidence type="ECO:0000313" key="3">
    <source>
        <dbReference type="EMBL" id="CAD8455613.1"/>
    </source>
</evidence>
<name>A0A7S0DJY7_9EUKA</name>
<feature type="signal peptide" evidence="2">
    <location>
        <begin position="1"/>
        <end position="19"/>
    </location>
</feature>
<dbReference type="AlphaFoldDB" id="A0A7S0DJY7"/>
<feature type="region of interest" description="Disordered" evidence="1">
    <location>
        <begin position="189"/>
        <end position="225"/>
    </location>
</feature>
<feature type="chain" id="PRO_5030700709" description="N-acetyltransferase domain-containing protein" evidence="2">
    <location>
        <begin position="20"/>
        <end position="383"/>
    </location>
</feature>
<sequence length="383" mass="42683">MHRFLVIWCCAGLCPSMEGLRYFGRCCNHPQWVCWLKLRGGGGFKKKSKPPTITTKTRMFLNRQLRSLKENMHFDVETVSLFPDEDPSGKEDAEGAQNGSSEVGEDRHLLLKMHIQSGTANPPSKKMSNVLVVTQRDECIGLRSFASRRKRKAKPVDAFDPRFSQSDLVYHRVVADMCRWSVEHNKTAVRPKRNGTRDTSDSSDSDGSGMVASSKAGVSLKKEDPDSVISSAKESKVVLVDENVGSVYATLFSNDNLRGALAIHEVLVKDSWRSRFGLIAFHMIEKLLRRYPGTPCVCTLNSTQIDHWKVIKRVGLDMGLPVSIGHVSGVSEGWVRVPLDTPESNSFPRPKDLFLPSTCTFQATVRVDPAGIRRPKRARLSAA</sequence>
<evidence type="ECO:0000256" key="1">
    <source>
        <dbReference type="SAM" id="MobiDB-lite"/>
    </source>
</evidence>
<protein>
    <recommendedName>
        <fullName evidence="4">N-acetyltransferase domain-containing protein</fullName>
    </recommendedName>
</protein>
<feature type="region of interest" description="Disordered" evidence="1">
    <location>
        <begin position="81"/>
        <end position="102"/>
    </location>
</feature>
<evidence type="ECO:0000256" key="2">
    <source>
        <dbReference type="SAM" id="SignalP"/>
    </source>
</evidence>
<accession>A0A7S0DJY7</accession>
<evidence type="ECO:0008006" key="4">
    <source>
        <dbReference type="Google" id="ProtNLM"/>
    </source>
</evidence>
<proteinExistence type="predicted"/>
<dbReference type="EMBL" id="HBEM01021298">
    <property type="protein sequence ID" value="CAD8455613.1"/>
    <property type="molecule type" value="Transcribed_RNA"/>
</dbReference>
<gene>
    <name evidence="3" type="ORF">LAMO00422_LOCUS14558</name>
</gene>
<keyword evidence="2" id="KW-0732">Signal</keyword>
<reference evidence="3" key="1">
    <citation type="submission" date="2021-01" db="EMBL/GenBank/DDBJ databases">
        <authorList>
            <person name="Corre E."/>
            <person name="Pelletier E."/>
            <person name="Niang G."/>
            <person name="Scheremetjew M."/>
            <person name="Finn R."/>
            <person name="Kale V."/>
            <person name="Holt S."/>
            <person name="Cochrane G."/>
            <person name="Meng A."/>
            <person name="Brown T."/>
            <person name="Cohen L."/>
        </authorList>
    </citation>
    <scope>NUCLEOTIDE SEQUENCE</scope>
    <source>
        <strain evidence="3">CCMP2058</strain>
    </source>
</reference>
<organism evidence="3">
    <name type="scientific">Amorphochlora amoebiformis</name>
    <dbReference type="NCBI Taxonomy" id="1561963"/>
    <lineage>
        <taxon>Eukaryota</taxon>
        <taxon>Sar</taxon>
        <taxon>Rhizaria</taxon>
        <taxon>Cercozoa</taxon>
        <taxon>Chlorarachniophyceae</taxon>
        <taxon>Amorphochlora</taxon>
    </lineage>
</organism>